<evidence type="ECO:0000313" key="1">
    <source>
        <dbReference type="EMBL" id="QJA58802.1"/>
    </source>
</evidence>
<dbReference type="EMBL" id="MT143749">
    <property type="protein sequence ID" value="QJB01982.1"/>
    <property type="molecule type" value="Genomic_DNA"/>
</dbReference>
<protein>
    <submittedName>
        <fullName evidence="1">Uncharacterized protein</fullName>
    </submittedName>
</protein>
<evidence type="ECO:0000313" key="2">
    <source>
        <dbReference type="EMBL" id="QJB01982.1"/>
    </source>
</evidence>
<sequence>MMEDFTAWTVLLQERMPITISRRYAQGLPGVALYLKEHGIQAWEIVGVLRSVSKAQGRAAAQVVKTLMEMPRQEKIGLRR</sequence>
<name>A0A6M3IQV7_9ZZZZ</name>
<accession>A0A6M3IQV7</accession>
<dbReference type="AlphaFoldDB" id="A0A6M3IQV7"/>
<reference evidence="1" key="1">
    <citation type="submission" date="2020-03" db="EMBL/GenBank/DDBJ databases">
        <title>The deep terrestrial virosphere.</title>
        <authorList>
            <person name="Holmfeldt K."/>
            <person name="Nilsson E."/>
            <person name="Simone D."/>
            <person name="Lopez-Fernandez M."/>
            <person name="Wu X."/>
            <person name="de Brujin I."/>
            <person name="Lundin D."/>
            <person name="Andersson A."/>
            <person name="Bertilsson S."/>
            <person name="Dopson M."/>
        </authorList>
    </citation>
    <scope>NUCLEOTIDE SEQUENCE</scope>
    <source>
        <strain evidence="2">MM171B01602</strain>
        <strain evidence="1">MM415B01406</strain>
    </source>
</reference>
<gene>
    <name evidence="2" type="ORF">MM171B01602_0011</name>
    <name evidence="1" type="ORF">MM415B01406_0024</name>
</gene>
<organism evidence="1">
    <name type="scientific">viral metagenome</name>
    <dbReference type="NCBI Taxonomy" id="1070528"/>
    <lineage>
        <taxon>unclassified sequences</taxon>
        <taxon>metagenomes</taxon>
        <taxon>organismal metagenomes</taxon>
    </lineage>
</organism>
<proteinExistence type="predicted"/>
<dbReference type="EMBL" id="MT141339">
    <property type="protein sequence ID" value="QJA58802.1"/>
    <property type="molecule type" value="Genomic_DNA"/>
</dbReference>